<dbReference type="SUPFAM" id="SSF56935">
    <property type="entry name" value="Porins"/>
    <property type="match status" value="1"/>
</dbReference>
<organism evidence="13 14">
    <name type="scientific">Robbsia betulipollinis</name>
    <dbReference type="NCBI Taxonomy" id="2981849"/>
    <lineage>
        <taxon>Bacteria</taxon>
        <taxon>Pseudomonadati</taxon>
        <taxon>Pseudomonadota</taxon>
        <taxon>Betaproteobacteria</taxon>
        <taxon>Burkholderiales</taxon>
        <taxon>Burkholderiaceae</taxon>
        <taxon>Robbsia</taxon>
    </lineage>
</organism>
<dbReference type="RefSeq" id="WP_267845530.1">
    <property type="nucleotide sequence ID" value="NZ_JAPMXC010000001.1"/>
</dbReference>
<dbReference type="Pfam" id="PF13609">
    <property type="entry name" value="Porin_4"/>
    <property type="match status" value="1"/>
</dbReference>
<sequence length="340" mass="36551">MKILRSALCLASVCVASVAHGQSTLTLYGVMDNGIEFQNGGAGSAVRAVSSGLFATVYGLRGAEDLGGGTILNFTLEQGFSGETGAATVATAAFNRLAWIGIAGTYGEFRLGRQKKPEYLFLNAQMDPTAVKSFASPINNFQDPTVRANNAITYFSPTIMGLTAQVMVAMRDSTTKPQNGLELYNGVLRYLNGPFHAVIGYEQWGSATGTTLQRVFRSGVSYDFGHLRLYAAFESEKLSNHTEDLDIYALSASYAFNPANFLSVLYGYAHDKTGQGNNAQQLGTIYEYFFSKRTILYAAGGVIQNRNYADFTLDGTQYSGIAGAPGGYAKAVILGMTHKF</sequence>
<comment type="subcellular location">
    <subcellularLocation>
        <location evidence="1">Cell outer membrane</location>
        <topology evidence="1">Multi-pass membrane protein</topology>
    </subcellularLocation>
</comment>
<dbReference type="Gene3D" id="2.40.160.10">
    <property type="entry name" value="Porin"/>
    <property type="match status" value="1"/>
</dbReference>
<keyword evidence="14" id="KW-1185">Reference proteome</keyword>
<evidence type="ECO:0000256" key="3">
    <source>
        <dbReference type="ARBA" id="ARBA00022448"/>
    </source>
</evidence>
<dbReference type="InterPro" id="IPR023614">
    <property type="entry name" value="Porin_dom_sf"/>
</dbReference>
<dbReference type="CDD" id="cd00342">
    <property type="entry name" value="gram_neg_porins"/>
    <property type="match status" value="1"/>
</dbReference>
<dbReference type="PANTHER" id="PTHR34501:SF9">
    <property type="entry name" value="MAJOR OUTER MEMBRANE PROTEIN P.IA"/>
    <property type="match status" value="1"/>
</dbReference>
<evidence type="ECO:0000256" key="4">
    <source>
        <dbReference type="ARBA" id="ARBA00022452"/>
    </source>
</evidence>
<dbReference type="PANTHER" id="PTHR34501">
    <property type="entry name" value="PROTEIN YDDL-RELATED"/>
    <property type="match status" value="1"/>
</dbReference>
<keyword evidence="8" id="KW-0626">Porin</keyword>
<dbReference type="PRINTS" id="PR00184">
    <property type="entry name" value="NEISSPPORIN"/>
</dbReference>
<comment type="subunit">
    <text evidence="2">Homotrimer.</text>
</comment>
<keyword evidence="3" id="KW-0813">Transport</keyword>
<evidence type="ECO:0000256" key="8">
    <source>
        <dbReference type="ARBA" id="ARBA00023114"/>
    </source>
</evidence>
<keyword evidence="9" id="KW-0472">Membrane</keyword>
<keyword evidence="7" id="KW-0406">Ion transport</keyword>
<gene>
    <name evidence="13" type="ORF">OVY01_02945</name>
</gene>
<feature type="chain" id="PRO_5045879024" evidence="11">
    <location>
        <begin position="22"/>
        <end position="340"/>
    </location>
</feature>
<reference evidence="13" key="1">
    <citation type="submission" date="2022-11" db="EMBL/GenBank/DDBJ databases">
        <title>Robbsia betulipollinis sp. nov., isolated from pollen of birch (Betula pendula).</title>
        <authorList>
            <person name="Shi H."/>
            <person name="Ambika Manirajan B."/>
            <person name="Ratering S."/>
            <person name="Geissler-Plaum R."/>
            <person name="Schnell S."/>
        </authorList>
    </citation>
    <scope>NUCLEOTIDE SEQUENCE</scope>
    <source>
        <strain evidence="13">Bb-Pol-6</strain>
    </source>
</reference>
<dbReference type="InterPro" id="IPR002299">
    <property type="entry name" value="Porin_Neis"/>
</dbReference>
<evidence type="ECO:0000256" key="6">
    <source>
        <dbReference type="ARBA" id="ARBA00022729"/>
    </source>
</evidence>
<feature type="signal peptide" evidence="11">
    <location>
        <begin position="1"/>
        <end position="21"/>
    </location>
</feature>
<evidence type="ECO:0000313" key="13">
    <source>
        <dbReference type="EMBL" id="MCY0386220.1"/>
    </source>
</evidence>
<dbReference type="InterPro" id="IPR050298">
    <property type="entry name" value="Gram-neg_bact_OMP"/>
</dbReference>
<proteinExistence type="predicted"/>
<keyword evidence="10" id="KW-0998">Cell outer membrane</keyword>
<evidence type="ECO:0000256" key="1">
    <source>
        <dbReference type="ARBA" id="ARBA00004571"/>
    </source>
</evidence>
<feature type="domain" description="Porin" evidence="12">
    <location>
        <begin position="11"/>
        <end position="307"/>
    </location>
</feature>
<dbReference type="InterPro" id="IPR033900">
    <property type="entry name" value="Gram_neg_porin_domain"/>
</dbReference>
<evidence type="ECO:0000256" key="7">
    <source>
        <dbReference type="ARBA" id="ARBA00023065"/>
    </source>
</evidence>
<evidence type="ECO:0000256" key="11">
    <source>
        <dbReference type="SAM" id="SignalP"/>
    </source>
</evidence>
<keyword evidence="4" id="KW-1134">Transmembrane beta strand</keyword>
<evidence type="ECO:0000256" key="2">
    <source>
        <dbReference type="ARBA" id="ARBA00011233"/>
    </source>
</evidence>
<evidence type="ECO:0000256" key="10">
    <source>
        <dbReference type="ARBA" id="ARBA00023237"/>
    </source>
</evidence>
<dbReference type="Proteomes" id="UP001082899">
    <property type="component" value="Unassembled WGS sequence"/>
</dbReference>
<keyword evidence="6 11" id="KW-0732">Signal</keyword>
<protein>
    <submittedName>
        <fullName evidence="13">Porin</fullName>
    </submittedName>
</protein>
<keyword evidence="5" id="KW-0812">Transmembrane</keyword>
<evidence type="ECO:0000256" key="9">
    <source>
        <dbReference type="ARBA" id="ARBA00023136"/>
    </source>
</evidence>
<evidence type="ECO:0000259" key="12">
    <source>
        <dbReference type="Pfam" id="PF13609"/>
    </source>
</evidence>
<evidence type="ECO:0000256" key="5">
    <source>
        <dbReference type="ARBA" id="ARBA00022692"/>
    </source>
</evidence>
<comment type="caution">
    <text evidence="13">The sequence shown here is derived from an EMBL/GenBank/DDBJ whole genome shotgun (WGS) entry which is preliminary data.</text>
</comment>
<name>A0ABT3ZIT0_9BURK</name>
<accession>A0ABT3ZIT0</accession>
<dbReference type="EMBL" id="JAPMXC010000001">
    <property type="protein sequence ID" value="MCY0386220.1"/>
    <property type="molecule type" value="Genomic_DNA"/>
</dbReference>
<evidence type="ECO:0000313" key="14">
    <source>
        <dbReference type="Proteomes" id="UP001082899"/>
    </source>
</evidence>